<evidence type="ECO:0000256" key="1">
    <source>
        <dbReference type="SAM" id="MobiDB-lite"/>
    </source>
</evidence>
<gene>
    <name evidence="2" type="ORF">Tci_008804</name>
</gene>
<organism evidence="2">
    <name type="scientific">Tanacetum cinerariifolium</name>
    <name type="common">Dalmatian daisy</name>
    <name type="synonym">Chrysanthemum cinerariifolium</name>
    <dbReference type="NCBI Taxonomy" id="118510"/>
    <lineage>
        <taxon>Eukaryota</taxon>
        <taxon>Viridiplantae</taxon>
        <taxon>Streptophyta</taxon>
        <taxon>Embryophyta</taxon>
        <taxon>Tracheophyta</taxon>
        <taxon>Spermatophyta</taxon>
        <taxon>Magnoliopsida</taxon>
        <taxon>eudicotyledons</taxon>
        <taxon>Gunneridae</taxon>
        <taxon>Pentapetalae</taxon>
        <taxon>asterids</taxon>
        <taxon>campanulids</taxon>
        <taxon>Asterales</taxon>
        <taxon>Asteraceae</taxon>
        <taxon>Asteroideae</taxon>
        <taxon>Anthemideae</taxon>
        <taxon>Anthemidinae</taxon>
        <taxon>Tanacetum</taxon>
    </lineage>
</organism>
<comment type="caution">
    <text evidence="2">The sequence shown here is derived from an EMBL/GenBank/DDBJ whole genome shotgun (WGS) entry which is preliminary data.</text>
</comment>
<reference evidence="2" key="1">
    <citation type="journal article" date="2019" name="Sci. Rep.">
        <title>Draft genome of Tanacetum cinerariifolium, the natural source of mosquito coil.</title>
        <authorList>
            <person name="Yamashiro T."/>
            <person name="Shiraishi A."/>
            <person name="Satake H."/>
            <person name="Nakayama K."/>
        </authorList>
    </citation>
    <scope>NUCLEOTIDE SEQUENCE</scope>
</reference>
<dbReference type="AlphaFoldDB" id="A0A6L2JIS5"/>
<proteinExistence type="predicted"/>
<sequence>MAALVISISSDVSLESVGSSFSRVILIGSISVVVLVAPEVEAAAVPSPVGVPMLDTHSSSEIPAAFILPVPSAIVAPSSEFPLAPVVAPLGIHQRRAILIRPEEDIPISQLYRTYPGGPCRALTVRKLVRPLPSHHLALRYTSHHLDHFTSASSLDTIISDSSTPPRFVHPPLSKTSRCSEAYLCWRSAPLSTMYPPTTSESSARDSSSESSAGPSRKRCRSLAATVTSSIHATRALVLSCTDLLPPCKRFRDSISPEESVEEDIDTDVLGDIEVDAMAVNVAVDRDVVTGVNAGIDMEVDGRIDFEDEVKSSDRGTMEVGVDVAAGIDILDGMLIPDVVEHLEQVEKGFHDIYEHVIEIPDSHLLHPF</sequence>
<evidence type="ECO:0000313" key="2">
    <source>
        <dbReference type="EMBL" id="GEU36826.1"/>
    </source>
</evidence>
<name>A0A6L2JIS5_TANCI</name>
<feature type="region of interest" description="Disordered" evidence="1">
    <location>
        <begin position="196"/>
        <end position="218"/>
    </location>
</feature>
<accession>A0A6L2JIS5</accession>
<protein>
    <submittedName>
        <fullName evidence="2">Uncharacterized protein</fullName>
    </submittedName>
</protein>
<dbReference type="EMBL" id="BKCJ010000855">
    <property type="protein sequence ID" value="GEU36826.1"/>
    <property type="molecule type" value="Genomic_DNA"/>
</dbReference>